<dbReference type="Gene3D" id="3.40.50.11290">
    <property type="match status" value="1"/>
</dbReference>
<name>A0A6J4IGP6_9ACTN</name>
<dbReference type="Gene3D" id="3.30.1490.270">
    <property type="match status" value="1"/>
</dbReference>
<protein>
    <submittedName>
        <fullName evidence="2">Protein containing domains DUF404, DUF407</fullName>
    </submittedName>
</protein>
<proteinExistence type="predicted"/>
<dbReference type="InterPro" id="IPR025841">
    <property type="entry name" value="CP_ATPgrasp_2"/>
</dbReference>
<feature type="domain" description="Circularly permuted ATP-grasp type 2" evidence="1">
    <location>
        <begin position="11"/>
        <end position="266"/>
    </location>
</feature>
<feature type="non-terminal residue" evidence="2">
    <location>
        <position position="1"/>
    </location>
</feature>
<sequence>FAAAAPADPYEALPLLRAGLVSAAPPACPDPPQIAVLTAGESDNAWFEHRLLADALGVPLTRAADLWPRRDGGVEIATGGQRLPVDVLYRRFDDGLLGAFRTATGQPLESLLTEAVRTGRLGLANVPGNELADDAATYAWVPAMVRFYLGEEPLLAQVPTWVLADPEQWDQVRDRLHELVLTPVAGYGGRGAVVGPDCSAAELASLQAEVAAAPYRFVAQEPVAATTVPTLAEGGLQPRAVDLRVLSVAADLGRATALPAPLTRVAARPGAAPALWDGGSKDTWILG</sequence>
<dbReference type="EMBL" id="CADCTI010000176">
    <property type="protein sequence ID" value="CAA9251311.1"/>
    <property type="molecule type" value="Genomic_DNA"/>
</dbReference>
<dbReference type="Pfam" id="PF14403">
    <property type="entry name" value="CP_ATPgrasp_2"/>
    <property type="match status" value="1"/>
</dbReference>
<dbReference type="PANTHER" id="PTHR34595:SF7">
    <property type="entry name" value="SLL1039 PROTEIN"/>
    <property type="match status" value="1"/>
</dbReference>
<evidence type="ECO:0000313" key="2">
    <source>
        <dbReference type="EMBL" id="CAA9251311.1"/>
    </source>
</evidence>
<reference evidence="2" key="1">
    <citation type="submission" date="2020-02" db="EMBL/GenBank/DDBJ databases">
        <authorList>
            <person name="Meier V. D."/>
        </authorList>
    </citation>
    <scope>NUCLEOTIDE SEQUENCE</scope>
    <source>
        <strain evidence="2">AVDCRST_MAG57</strain>
    </source>
</reference>
<dbReference type="AlphaFoldDB" id="A0A6J4IGP6"/>
<dbReference type="PANTHER" id="PTHR34595">
    <property type="entry name" value="BLR5612 PROTEIN"/>
    <property type="match status" value="1"/>
</dbReference>
<evidence type="ECO:0000259" key="1">
    <source>
        <dbReference type="Pfam" id="PF14403"/>
    </source>
</evidence>
<accession>A0A6J4IGP6</accession>
<organism evidence="2">
    <name type="scientific">uncultured Blastococcus sp</name>
    <dbReference type="NCBI Taxonomy" id="217144"/>
    <lineage>
        <taxon>Bacteria</taxon>
        <taxon>Bacillati</taxon>
        <taxon>Actinomycetota</taxon>
        <taxon>Actinomycetes</taxon>
        <taxon>Geodermatophilales</taxon>
        <taxon>Geodermatophilaceae</taxon>
        <taxon>Blastococcus</taxon>
        <taxon>environmental samples</taxon>
    </lineage>
</organism>
<gene>
    <name evidence="2" type="ORF">AVDCRST_MAG57-2145</name>
</gene>
<dbReference type="InterPro" id="IPR051680">
    <property type="entry name" value="ATP-dep_Glu-Cys_Ligase-2"/>
</dbReference>